<keyword evidence="5" id="KW-0808">Transferase</keyword>
<dbReference type="GO" id="GO:0005524">
    <property type="term" value="F:ATP binding"/>
    <property type="evidence" value="ECO:0007669"/>
    <property type="project" value="UniProtKB-KW"/>
</dbReference>
<dbReference type="Gene3D" id="1.10.510.10">
    <property type="entry name" value="Transferase(Phosphotransferase) domain 1"/>
    <property type="match status" value="1"/>
</dbReference>
<evidence type="ECO:0000256" key="9">
    <source>
        <dbReference type="ARBA" id="ARBA00022840"/>
    </source>
</evidence>
<dbReference type="InterPro" id="IPR016024">
    <property type="entry name" value="ARM-type_fold"/>
</dbReference>
<evidence type="ECO:0000256" key="5">
    <source>
        <dbReference type="ARBA" id="ARBA00022679"/>
    </source>
</evidence>
<evidence type="ECO:0000256" key="2">
    <source>
        <dbReference type="ARBA" id="ARBA00012513"/>
    </source>
</evidence>
<dbReference type="Pfam" id="PF00400">
    <property type="entry name" value="WD40"/>
    <property type="match status" value="2"/>
</dbReference>
<dbReference type="GO" id="GO:0045324">
    <property type="term" value="P:late endosome to vacuole transport"/>
    <property type="evidence" value="ECO:0007669"/>
    <property type="project" value="InterPro"/>
</dbReference>
<dbReference type="SUPFAM" id="SSF50978">
    <property type="entry name" value="WD40 repeat-like"/>
    <property type="match status" value="1"/>
</dbReference>
<dbReference type="GO" id="GO:0034271">
    <property type="term" value="C:phosphatidylinositol 3-kinase complex, class III, type I"/>
    <property type="evidence" value="ECO:0007669"/>
    <property type="project" value="TreeGrafter"/>
</dbReference>
<dbReference type="Gene3D" id="1.25.10.10">
    <property type="entry name" value="Leucine-rich Repeat Variant"/>
    <property type="match status" value="1"/>
</dbReference>
<dbReference type="GO" id="GO:0006623">
    <property type="term" value="P:protein targeting to vacuole"/>
    <property type="evidence" value="ECO:0007669"/>
    <property type="project" value="TreeGrafter"/>
</dbReference>
<dbReference type="InterPro" id="IPR045162">
    <property type="entry name" value="Vps15-like"/>
</dbReference>
<dbReference type="WBParaSite" id="ACRNAN_scaffold342.g9524.t1">
    <property type="protein sequence ID" value="ACRNAN_scaffold342.g9524.t1"/>
    <property type="gene ID" value="ACRNAN_scaffold342.g9524"/>
</dbReference>
<feature type="repeat" description="WD" evidence="10">
    <location>
        <begin position="985"/>
        <end position="1018"/>
    </location>
</feature>
<dbReference type="PROSITE" id="PS00108">
    <property type="entry name" value="PROTEIN_KINASE_ST"/>
    <property type="match status" value="1"/>
</dbReference>
<evidence type="ECO:0000256" key="10">
    <source>
        <dbReference type="PROSITE-ProRule" id="PRU00221"/>
    </source>
</evidence>
<dbReference type="InterPro" id="IPR011989">
    <property type="entry name" value="ARM-like"/>
</dbReference>
<evidence type="ECO:0000259" key="12">
    <source>
        <dbReference type="PROSITE" id="PS50011"/>
    </source>
</evidence>
<dbReference type="InterPro" id="IPR036322">
    <property type="entry name" value="WD40_repeat_dom_sf"/>
</dbReference>
<dbReference type="GO" id="GO:0004674">
    <property type="term" value="F:protein serine/threonine kinase activity"/>
    <property type="evidence" value="ECO:0007669"/>
    <property type="project" value="UniProtKB-KW"/>
</dbReference>
<dbReference type="SUPFAM" id="SSF48371">
    <property type="entry name" value="ARM repeat"/>
    <property type="match status" value="1"/>
</dbReference>
<keyword evidence="7" id="KW-0547">Nucleotide-binding</keyword>
<dbReference type="SUPFAM" id="SSF56112">
    <property type="entry name" value="Protein kinase-like (PK-like)"/>
    <property type="match status" value="1"/>
</dbReference>
<reference evidence="14" key="1">
    <citation type="submission" date="2022-11" db="UniProtKB">
        <authorList>
            <consortium name="WormBaseParasite"/>
        </authorList>
    </citation>
    <scope>IDENTIFICATION</scope>
</reference>
<evidence type="ECO:0000256" key="3">
    <source>
        <dbReference type="ARBA" id="ARBA00022527"/>
    </source>
</evidence>
<proteinExistence type="predicted"/>
<dbReference type="PROSITE" id="PS50011">
    <property type="entry name" value="PROTEIN_KINASE_DOM"/>
    <property type="match status" value="1"/>
</dbReference>
<feature type="compositionally biased region" description="Polar residues" evidence="11">
    <location>
        <begin position="911"/>
        <end position="921"/>
    </location>
</feature>
<protein>
    <recommendedName>
        <fullName evidence="2">non-specific serine/threonine protein kinase</fullName>
        <ecNumber evidence="2">2.7.11.1</ecNumber>
    </recommendedName>
</protein>
<dbReference type="InterPro" id="IPR011009">
    <property type="entry name" value="Kinase-like_dom_sf"/>
</dbReference>
<comment type="subcellular location">
    <subcellularLocation>
        <location evidence="1">Cytoplasmic vesicle</location>
        <location evidence="1">Autophagosome</location>
    </subcellularLocation>
</comment>
<evidence type="ECO:0000256" key="7">
    <source>
        <dbReference type="ARBA" id="ARBA00022741"/>
    </source>
</evidence>
<feature type="compositionally biased region" description="Low complexity" evidence="11">
    <location>
        <begin position="767"/>
        <end position="778"/>
    </location>
</feature>
<feature type="region of interest" description="Disordered" evidence="11">
    <location>
        <begin position="767"/>
        <end position="788"/>
    </location>
</feature>
<evidence type="ECO:0000313" key="14">
    <source>
        <dbReference type="WBParaSite" id="ACRNAN_scaffold342.g9524.t1"/>
    </source>
</evidence>
<dbReference type="InterPro" id="IPR015943">
    <property type="entry name" value="WD40/YVTN_repeat-like_dom_sf"/>
</dbReference>
<dbReference type="Pfam" id="PF00069">
    <property type="entry name" value="Pkinase"/>
    <property type="match status" value="1"/>
</dbReference>
<dbReference type="GO" id="GO:0005770">
    <property type="term" value="C:late endosome"/>
    <property type="evidence" value="ECO:0007669"/>
    <property type="project" value="TreeGrafter"/>
</dbReference>
<dbReference type="InterPro" id="IPR055231">
    <property type="entry name" value="2AA_helical"/>
</dbReference>
<keyword evidence="8" id="KW-0418">Kinase</keyword>
<dbReference type="GO" id="GO:0016236">
    <property type="term" value="P:macroautophagy"/>
    <property type="evidence" value="ECO:0007669"/>
    <property type="project" value="InterPro"/>
</dbReference>
<dbReference type="InterPro" id="IPR001680">
    <property type="entry name" value="WD40_rpt"/>
</dbReference>
<evidence type="ECO:0000256" key="6">
    <source>
        <dbReference type="ARBA" id="ARBA00022737"/>
    </source>
</evidence>
<dbReference type="Pfam" id="PF22956">
    <property type="entry name" value="VPS15-like_hel"/>
    <property type="match status" value="1"/>
</dbReference>
<evidence type="ECO:0000256" key="8">
    <source>
        <dbReference type="ARBA" id="ARBA00022777"/>
    </source>
</evidence>
<dbReference type="SMART" id="SM00220">
    <property type="entry name" value="S_TKc"/>
    <property type="match status" value="1"/>
</dbReference>
<dbReference type="Gene3D" id="2.130.10.10">
    <property type="entry name" value="YVTN repeat-like/Quinoprotein amine dehydrogenase"/>
    <property type="match status" value="2"/>
</dbReference>
<feature type="region of interest" description="Disordered" evidence="11">
    <location>
        <begin position="891"/>
        <end position="921"/>
    </location>
</feature>
<dbReference type="GO" id="GO:0071561">
    <property type="term" value="C:nucleus-vacuole junction"/>
    <property type="evidence" value="ECO:0007669"/>
    <property type="project" value="TreeGrafter"/>
</dbReference>
<evidence type="ECO:0000256" key="1">
    <source>
        <dbReference type="ARBA" id="ARBA00004419"/>
    </source>
</evidence>
<dbReference type="InterPro" id="IPR000719">
    <property type="entry name" value="Prot_kinase_dom"/>
</dbReference>
<feature type="domain" description="Protein kinase" evidence="12">
    <location>
        <begin position="26"/>
        <end position="317"/>
    </location>
</feature>
<dbReference type="InterPro" id="IPR008271">
    <property type="entry name" value="Ser/Thr_kinase_AS"/>
</dbReference>
<dbReference type="GO" id="GO:0005776">
    <property type="term" value="C:autophagosome"/>
    <property type="evidence" value="ECO:0007669"/>
    <property type="project" value="UniProtKB-SubCell"/>
</dbReference>
<dbReference type="PANTHER" id="PTHR17583">
    <property type="entry name" value="PHOSPHOINOSITIDE 3-KINASE REGULATORY SUBUNIT 4"/>
    <property type="match status" value="1"/>
</dbReference>
<sequence>MGNIQTSTAPNQILPSESYISDVVEIRFVQNLGSTRFMKVSRVEHVEGPMVAKVFVPLDQSFSEEPYKEQIIKIRECLRDQPNCLAFSRVYKTARCSILTRPYHKDTLYDRLSTRPFLLDIEKRWIAFQMLKALGQCRIARVCHGDIKSQNILISSSNWVRLTDFASFKPAFLPYDNPSNFNFFFDTSRRRCCNLAPERFKKSEDLNYSSRLPSDTTSPSAELTESMDIFAMGCVLVELFTDGRRVPFSLGQLIDYKKMDDYQAKVYLEKVLTEIPDDLRELITIMLERNPKTRRERYEEFSPCTTKLFPPIFESFLYRFFKEFLITAQVSHSSYPKVRVQTQILPMEPDSVITKLYCERDNFFEKLSCDNFDSVLLIICLITSNIRACKTVNSKMDSITLLQKLSKITKPSIVVDRILPYLIHMLTDYFAQVRSEAIFVITEILSSLDSIPPDEYGIFIDYIFPRMKAITCDSSNLVRMALAVNIGQLATTSLRFLIESFKHIHDETGLLSDVQNDDEESKASERELQLFERQALQESVSEIFVNLCGSDNEIRECLFSADSLTQLCEFFGSNRKTDVLMHMITLLNDKLDWRLRATFFENCPLVASQTSPVRNSKLKPFLQQGLQDAEEFIVLKTLSCIYKLCNMNCLEKATICDLCQYFVPFLIHPNKWLRLAVINILSVLNTIFSVADVYCRLMPLVNHYLKESLINFSDKLVLYQCLSEPIPRQIWKIITEQPNITQLLNEMENRRTIDKLGGGRNSLFSATATSSGSISSRLGGDRLGHSRKSSDIESTLKKLTNCGLTEHLEDKVISFKNILTKIDTSKQKQSSDKQNNRTDGRIYLDDYPKIHRKIFDLDKGVHRGAISKSNLNVMEESVEYREIFDVDVKDPSLRSNSRTPPLGLEPLPMNAPSSRSPSQNYSLDSLQISSSRFILDEILSHKRKKFLEQQRISQTGRQDAHRHGSLALASISNSSKPELRLVAHLHEHAEAIRRLAVHPNRSDFASCSADKTVKIWSVHPIKVDAPTAIQSKQTLGSSYKINAIQFMGNNGNQLAIASANCELKVHDLENQRYLKTFIVDKEEDGPITEIYSTEHLIFALTHHSSVYCYDTRAPSRSRNFAELAIVFKRKARNSYGLITSFTVDQVNKHWMVLTGSCAGRKNIHLWDIRFAGLEVKSWEHPSSNTILTRSWPMVNGSNQVFTSSSREAEVSLWDLASQDRTHILWQSEQEPLNYKSEMVTTALVSWPQLNSVFTGDSKGSLRYWNLEHPEKSNYLCGPYRKYLSPTSIRSASALSLMGEPPSTRIQYRAMNAPDRILKIIKEDRERGQNNHVEKDAHRFLQVGEYHRSSITDLCVVSPDMLASSGSDGVIKVWRTYMQ</sequence>
<dbReference type="Proteomes" id="UP000887540">
    <property type="component" value="Unplaced"/>
</dbReference>
<organism evidence="13 14">
    <name type="scientific">Acrobeloides nanus</name>
    <dbReference type="NCBI Taxonomy" id="290746"/>
    <lineage>
        <taxon>Eukaryota</taxon>
        <taxon>Metazoa</taxon>
        <taxon>Ecdysozoa</taxon>
        <taxon>Nematoda</taxon>
        <taxon>Chromadorea</taxon>
        <taxon>Rhabditida</taxon>
        <taxon>Tylenchina</taxon>
        <taxon>Cephalobomorpha</taxon>
        <taxon>Cephaloboidea</taxon>
        <taxon>Cephalobidae</taxon>
        <taxon>Acrobeloides</taxon>
    </lineage>
</organism>
<evidence type="ECO:0000256" key="11">
    <source>
        <dbReference type="SAM" id="MobiDB-lite"/>
    </source>
</evidence>
<evidence type="ECO:0000313" key="13">
    <source>
        <dbReference type="Proteomes" id="UP000887540"/>
    </source>
</evidence>
<dbReference type="PANTHER" id="PTHR17583:SF0">
    <property type="entry name" value="PHOSPHOINOSITIDE 3-KINASE REGULATORY SUBUNIT 4"/>
    <property type="match status" value="1"/>
</dbReference>
<dbReference type="GO" id="GO:0034272">
    <property type="term" value="C:phosphatidylinositol 3-kinase complex, class III, type II"/>
    <property type="evidence" value="ECO:0007669"/>
    <property type="project" value="TreeGrafter"/>
</dbReference>
<dbReference type="EC" id="2.7.11.1" evidence="2"/>
<name>A0A914DQJ3_9BILA</name>
<feature type="compositionally biased region" description="Basic and acidic residues" evidence="11">
    <location>
        <begin position="779"/>
        <end position="788"/>
    </location>
</feature>
<keyword evidence="3" id="KW-0723">Serine/threonine-protein kinase</keyword>
<dbReference type="SMART" id="SM00320">
    <property type="entry name" value="WD40"/>
    <property type="match status" value="4"/>
</dbReference>
<keyword evidence="9" id="KW-0067">ATP-binding</keyword>
<keyword evidence="6" id="KW-0677">Repeat</keyword>
<dbReference type="PROSITE" id="PS50082">
    <property type="entry name" value="WD_REPEATS_2"/>
    <property type="match status" value="1"/>
</dbReference>
<accession>A0A914DQJ3</accession>
<evidence type="ECO:0000256" key="4">
    <source>
        <dbReference type="ARBA" id="ARBA00022574"/>
    </source>
</evidence>
<keyword evidence="4 10" id="KW-0853">WD repeat</keyword>
<dbReference type="PROSITE" id="PS50294">
    <property type="entry name" value="WD_REPEATS_REGION"/>
    <property type="match status" value="1"/>
</dbReference>
<keyword evidence="13" id="KW-1185">Reference proteome</keyword>